<dbReference type="CDD" id="cd02964">
    <property type="entry name" value="TryX_like_family"/>
    <property type="match status" value="1"/>
</dbReference>
<feature type="domain" description="Thioredoxin" evidence="1">
    <location>
        <begin position="1"/>
        <end position="166"/>
    </location>
</feature>
<dbReference type="Gene3D" id="3.40.30.10">
    <property type="entry name" value="Glutaredoxin"/>
    <property type="match status" value="1"/>
</dbReference>
<dbReference type="GO" id="GO:0031397">
    <property type="term" value="P:negative regulation of protein ubiquitination"/>
    <property type="evidence" value="ECO:0007669"/>
    <property type="project" value="TreeGrafter"/>
</dbReference>
<dbReference type="Proteomes" id="UP001430356">
    <property type="component" value="Unassembled WGS sequence"/>
</dbReference>
<dbReference type="SUPFAM" id="SSF52833">
    <property type="entry name" value="Thioredoxin-like"/>
    <property type="match status" value="1"/>
</dbReference>
<organism evidence="2 3">
    <name type="scientific">Novymonas esmeraldas</name>
    <dbReference type="NCBI Taxonomy" id="1808958"/>
    <lineage>
        <taxon>Eukaryota</taxon>
        <taxon>Discoba</taxon>
        <taxon>Euglenozoa</taxon>
        <taxon>Kinetoplastea</taxon>
        <taxon>Metakinetoplastina</taxon>
        <taxon>Trypanosomatida</taxon>
        <taxon>Trypanosomatidae</taxon>
        <taxon>Novymonas</taxon>
    </lineage>
</organism>
<evidence type="ECO:0000259" key="1">
    <source>
        <dbReference type="PROSITE" id="PS51352"/>
    </source>
</evidence>
<dbReference type="GO" id="GO:0030178">
    <property type="term" value="P:negative regulation of Wnt signaling pathway"/>
    <property type="evidence" value="ECO:0007669"/>
    <property type="project" value="TreeGrafter"/>
</dbReference>
<evidence type="ECO:0000313" key="3">
    <source>
        <dbReference type="Proteomes" id="UP001430356"/>
    </source>
</evidence>
<keyword evidence="3" id="KW-1185">Reference proteome</keyword>
<accession>A0AAW0F2Y5</accession>
<dbReference type="Pfam" id="PF13905">
    <property type="entry name" value="Thioredoxin_8"/>
    <property type="match status" value="1"/>
</dbReference>
<dbReference type="InterPro" id="IPR013766">
    <property type="entry name" value="Thioredoxin_domain"/>
</dbReference>
<dbReference type="InterPro" id="IPR036249">
    <property type="entry name" value="Thioredoxin-like_sf"/>
</dbReference>
<dbReference type="GO" id="GO:0004791">
    <property type="term" value="F:thioredoxin-disulfide reductase (NADPH) activity"/>
    <property type="evidence" value="ECO:0007669"/>
    <property type="project" value="TreeGrafter"/>
</dbReference>
<dbReference type="PANTHER" id="PTHR46472">
    <property type="entry name" value="NUCLEOREDOXIN"/>
    <property type="match status" value="1"/>
</dbReference>
<dbReference type="AlphaFoldDB" id="A0AAW0F2Y5"/>
<name>A0AAW0F2Y5_9TRYP</name>
<reference evidence="2 3" key="1">
    <citation type="journal article" date="2021" name="MBio">
        <title>A New Model Trypanosomatid, Novymonas esmeraldas: Genomic Perception of Its 'Candidatus Pandoraea novymonadis' Endosymbiont.</title>
        <authorList>
            <person name="Zakharova A."/>
            <person name="Saura A."/>
            <person name="Butenko A."/>
            <person name="Podesvova L."/>
            <person name="Warmusova S."/>
            <person name="Kostygov A.Y."/>
            <person name="Nenarokova A."/>
            <person name="Lukes J."/>
            <person name="Opperdoes F.R."/>
            <person name="Yurchenko V."/>
        </authorList>
    </citation>
    <scope>NUCLEOTIDE SEQUENCE [LARGE SCALE GENOMIC DNA]</scope>
    <source>
        <strain evidence="2 3">E262AT.01</strain>
    </source>
</reference>
<proteinExistence type="predicted"/>
<comment type="caution">
    <text evidence="2">The sequence shown here is derived from an EMBL/GenBank/DDBJ whole genome shotgun (WGS) entry which is preliminary data.</text>
</comment>
<dbReference type="PANTHER" id="PTHR46472:SF1">
    <property type="entry name" value="NUCLEOREDOXIN"/>
    <property type="match status" value="1"/>
</dbReference>
<dbReference type="PROSITE" id="PS51352">
    <property type="entry name" value="THIOREDOXIN_2"/>
    <property type="match status" value="1"/>
</dbReference>
<sequence>MSHLFESAAVQLLRKEGTVAAADALAGKTHVLVYFSAHWCPPCRSFTPRLKEFYDRHHDTHRFEVLFVSSDNSAEEMMSYLGDHHGDWLALSYHDAQTIGRSWAHQYGLFSIPSLLVLENNAERLVVTSHGRDMVLRDPEALGFPWPNSMAIINADRRRFMKKVAAEVVLVVLLVTLIIW</sequence>
<gene>
    <name evidence="2" type="ORF">NESM_000936700</name>
</gene>
<dbReference type="EMBL" id="JAECZO010000660">
    <property type="protein sequence ID" value="KAK7199574.1"/>
    <property type="molecule type" value="Genomic_DNA"/>
</dbReference>
<protein>
    <submittedName>
        <fullName evidence="2">Tryparedoxin 4</fullName>
    </submittedName>
</protein>
<dbReference type="InterPro" id="IPR017937">
    <property type="entry name" value="Thioredoxin_CS"/>
</dbReference>
<evidence type="ECO:0000313" key="2">
    <source>
        <dbReference type="EMBL" id="KAK7199574.1"/>
    </source>
</evidence>
<dbReference type="PROSITE" id="PS00194">
    <property type="entry name" value="THIOREDOXIN_1"/>
    <property type="match status" value="1"/>
</dbReference>
<dbReference type="InterPro" id="IPR012336">
    <property type="entry name" value="Thioredoxin-like_fold"/>
</dbReference>
<dbReference type="GO" id="GO:0005634">
    <property type="term" value="C:nucleus"/>
    <property type="evidence" value="ECO:0007669"/>
    <property type="project" value="TreeGrafter"/>
</dbReference>